<dbReference type="GO" id="GO:0003735">
    <property type="term" value="F:structural constituent of ribosome"/>
    <property type="evidence" value="ECO:0007669"/>
    <property type="project" value="InterPro"/>
</dbReference>
<dbReference type="AlphaFoldDB" id="A0A022W4A2"/>
<dbReference type="NCBIfam" id="TIGR00166">
    <property type="entry name" value="S6"/>
    <property type="match status" value="1"/>
</dbReference>
<evidence type="ECO:0000256" key="4">
    <source>
        <dbReference type="ARBA" id="ARBA00023128"/>
    </source>
</evidence>
<dbReference type="SUPFAM" id="SSF54995">
    <property type="entry name" value="Ribosomal protein S6"/>
    <property type="match status" value="1"/>
</dbReference>
<proteinExistence type="inferred from homology"/>
<keyword evidence="3 8" id="KW-0689">Ribosomal protein</keyword>
<evidence type="ECO:0000256" key="7">
    <source>
        <dbReference type="ARBA" id="ARBA00037226"/>
    </source>
</evidence>
<comment type="function">
    <text evidence="7">Component of the mitochondrial ribosome (mitoribosome), a dedicated translation machinery responsible for the synthesis of mitochondrial genome-encoded proteins, including at least some of the essential transmembrane subunits of the mitochondrial respiratory chain. The mitoribosomes are attached to the mitochondrial inner membrane and translation products are cotranslationally integrated into the membrane.</text>
</comment>
<dbReference type="GO" id="GO:0006412">
    <property type="term" value="P:translation"/>
    <property type="evidence" value="ECO:0007669"/>
    <property type="project" value="InterPro"/>
</dbReference>
<name>A0A022W4A2_TRIRU</name>
<dbReference type="InterPro" id="IPR035980">
    <property type="entry name" value="Ribosomal_bS6_sf"/>
</dbReference>
<dbReference type="Pfam" id="PF01250">
    <property type="entry name" value="Ribosomal_S6"/>
    <property type="match status" value="1"/>
</dbReference>
<dbReference type="GO" id="GO:0005763">
    <property type="term" value="C:mitochondrial small ribosomal subunit"/>
    <property type="evidence" value="ECO:0007669"/>
    <property type="project" value="TreeGrafter"/>
</dbReference>
<organism evidence="8">
    <name type="scientific">Trichophyton rubrum CBS 288.86</name>
    <dbReference type="NCBI Taxonomy" id="1215330"/>
    <lineage>
        <taxon>Eukaryota</taxon>
        <taxon>Fungi</taxon>
        <taxon>Dikarya</taxon>
        <taxon>Ascomycota</taxon>
        <taxon>Pezizomycotina</taxon>
        <taxon>Eurotiomycetes</taxon>
        <taxon>Eurotiomycetidae</taxon>
        <taxon>Onygenales</taxon>
        <taxon>Arthrodermataceae</taxon>
        <taxon>Trichophyton</taxon>
    </lineage>
</organism>
<keyword evidence="5" id="KW-0687">Ribonucleoprotein</keyword>
<dbReference type="Gene3D" id="3.30.70.60">
    <property type="match status" value="1"/>
</dbReference>
<reference evidence="8" key="1">
    <citation type="submission" date="2014-02" db="EMBL/GenBank/DDBJ databases">
        <title>The Genome Sequence of Trichophyton rubrum (morphotype fischeri) CBS 288.86.</title>
        <authorList>
            <consortium name="The Broad Institute Genomics Platform"/>
            <person name="Cuomo C.A."/>
            <person name="White T.C."/>
            <person name="Graser Y."/>
            <person name="Martinez-Rossi N."/>
            <person name="Heitman J."/>
            <person name="Young S.K."/>
            <person name="Zeng Q."/>
            <person name="Gargeya S."/>
            <person name="Abouelleil A."/>
            <person name="Alvarado L."/>
            <person name="Chapman S.B."/>
            <person name="Gainer-Dewar J."/>
            <person name="Goldberg J."/>
            <person name="Griggs A."/>
            <person name="Gujja S."/>
            <person name="Hansen M."/>
            <person name="Howarth C."/>
            <person name="Imamovic A."/>
            <person name="Larimer J."/>
            <person name="Martinez D."/>
            <person name="Murphy C."/>
            <person name="Pearson M.D."/>
            <person name="Persinoti G."/>
            <person name="Poon T."/>
            <person name="Priest M."/>
            <person name="Roberts A.D."/>
            <person name="Saif S."/>
            <person name="Shea T.D."/>
            <person name="Sykes S.N."/>
            <person name="Wortman J."/>
            <person name="Nusbaum C."/>
            <person name="Birren B."/>
        </authorList>
    </citation>
    <scope>NUCLEOTIDE SEQUENCE [LARGE SCALE GENOMIC DNA]</scope>
    <source>
        <strain evidence="8">CBS 288.86</strain>
    </source>
</reference>
<evidence type="ECO:0000256" key="3">
    <source>
        <dbReference type="ARBA" id="ARBA00022980"/>
    </source>
</evidence>
<comment type="similarity">
    <text evidence="2">Belongs to the bacterial ribosomal protein bS6 family.</text>
</comment>
<evidence type="ECO:0000256" key="1">
    <source>
        <dbReference type="ARBA" id="ARBA00004173"/>
    </source>
</evidence>
<evidence type="ECO:0000313" key="8">
    <source>
        <dbReference type="EMBL" id="EZF53177.1"/>
    </source>
</evidence>
<evidence type="ECO:0000256" key="5">
    <source>
        <dbReference type="ARBA" id="ARBA00023274"/>
    </source>
</evidence>
<comment type="subcellular location">
    <subcellularLocation>
        <location evidence="1">Mitochondrion</location>
    </subcellularLocation>
</comment>
<dbReference type="CDD" id="cd15465">
    <property type="entry name" value="bS6_mito"/>
    <property type="match status" value="1"/>
</dbReference>
<dbReference type="PANTHER" id="PTHR21011">
    <property type="entry name" value="MITOCHONDRIAL 28S RIBOSOMAL PROTEIN S6"/>
    <property type="match status" value="1"/>
</dbReference>
<dbReference type="OrthoDB" id="10259681at2759"/>
<dbReference type="PANTHER" id="PTHR21011:SF1">
    <property type="entry name" value="SMALL RIBOSOMAL SUBUNIT PROTEIN BS6M"/>
    <property type="match status" value="1"/>
</dbReference>
<dbReference type="FunFam" id="3.30.70.60:FF:000007">
    <property type="entry name" value="37S ribosomal protein Mrp17"/>
    <property type="match status" value="1"/>
</dbReference>
<accession>A0A022W4A2</accession>
<gene>
    <name evidence="8" type="ORF">H103_03860</name>
</gene>
<keyword evidence="4" id="KW-0496">Mitochondrion</keyword>
<dbReference type="GO" id="GO:0070181">
    <property type="term" value="F:small ribosomal subunit rRNA binding"/>
    <property type="evidence" value="ECO:0007669"/>
    <property type="project" value="TreeGrafter"/>
</dbReference>
<dbReference type="Proteomes" id="UP000023758">
    <property type="component" value="Unassembled WGS sequence"/>
</dbReference>
<dbReference type="InterPro" id="IPR000529">
    <property type="entry name" value="Ribosomal_bS6"/>
</dbReference>
<protein>
    <recommendedName>
        <fullName evidence="6">Small ribosomal subunit protein bS6m</fullName>
    </recommendedName>
</protein>
<dbReference type="HOGENOM" id="CLU_126331_1_1_1"/>
<evidence type="ECO:0000256" key="2">
    <source>
        <dbReference type="ARBA" id="ARBA00009512"/>
    </source>
</evidence>
<dbReference type="InterPro" id="IPR014717">
    <property type="entry name" value="Transl_elong_EF1B/ribsomal_bS6"/>
</dbReference>
<dbReference type="EMBL" id="KK207830">
    <property type="protein sequence ID" value="EZF53177.1"/>
    <property type="molecule type" value="Genomic_DNA"/>
</dbReference>
<evidence type="ECO:0000256" key="6">
    <source>
        <dbReference type="ARBA" id="ARBA00035170"/>
    </source>
</evidence>
<sequence>MLYELVAIVRQGSLQEVKDIARTLGLQVIRSGGVVRGYTNWGPFTLPRPTTKHQVKNTVGHHFIMRFDAAAPVQKEMRRTLGLDPRMIRYSVVKLGSTLKEVKDIPGRIEWNNTKIQEETFGNEYRPSPLTR</sequence>